<accession>A0A9P0ALL7</accession>
<keyword evidence="3" id="KW-1185">Reference proteome</keyword>
<dbReference type="Proteomes" id="UP001152759">
    <property type="component" value="Chromosome 7"/>
</dbReference>
<feature type="compositionally biased region" description="Acidic residues" evidence="1">
    <location>
        <begin position="114"/>
        <end position="123"/>
    </location>
</feature>
<name>A0A9P0ALL7_BEMTA</name>
<proteinExistence type="predicted"/>
<feature type="region of interest" description="Disordered" evidence="1">
    <location>
        <begin position="251"/>
        <end position="381"/>
    </location>
</feature>
<dbReference type="AlphaFoldDB" id="A0A9P0ALL7"/>
<evidence type="ECO:0000313" key="3">
    <source>
        <dbReference type="Proteomes" id="UP001152759"/>
    </source>
</evidence>
<organism evidence="2 3">
    <name type="scientific">Bemisia tabaci</name>
    <name type="common">Sweetpotato whitefly</name>
    <name type="synonym">Aleurodes tabaci</name>
    <dbReference type="NCBI Taxonomy" id="7038"/>
    <lineage>
        <taxon>Eukaryota</taxon>
        <taxon>Metazoa</taxon>
        <taxon>Ecdysozoa</taxon>
        <taxon>Arthropoda</taxon>
        <taxon>Hexapoda</taxon>
        <taxon>Insecta</taxon>
        <taxon>Pterygota</taxon>
        <taxon>Neoptera</taxon>
        <taxon>Paraneoptera</taxon>
        <taxon>Hemiptera</taxon>
        <taxon>Sternorrhyncha</taxon>
        <taxon>Aleyrodoidea</taxon>
        <taxon>Aleyrodidae</taxon>
        <taxon>Aleyrodinae</taxon>
        <taxon>Bemisia</taxon>
    </lineage>
</organism>
<feature type="compositionally biased region" description="Low complexity" evidence="1">
    <location>
        <begin position="126"/>
        <end position="140"/>
    </location>
</feature>
<feature type="compositionally biased region" description="Low complexity" evidence="1">
    <location>
        <begin position="411"/>
        <end position="422"/>
    </location>
</feature>
<feature type="compositionally biased region" description="Low complexity" evidence="1">
    <location>
        <begin position="1"/>
        <end position="23"/>
    </location>
</feature>
<sequence>MSSPSWIVVSPPASPVPSAIVSDPPSPVPSESILDPAVYAECYVELERCDGELRERVRPAGVGEALDFRDAEESCDHTGTFLQAAWEEEVERRCKEELLAESCSESNDSFDSIEELLLCEEEMHESSSGEGSRGGENSAGHLSDPFSGAEGAAGSGLDGDSQHTNTDGRRRGFQSGQEERNVTEQGEDERMAIDGDQSGVPEWMRFGASPPDLGSDDEGTDEPGYGCAELGNPGVRLLIMADTLRITLESDLELSSSSSDEAAPCMRKPTRPLKPGKFDPRAEATTPKSVAKPLREVAPQKSSNPPKRQRLSDPRPRRRNLPTIQEVPLPPFASQRDMATQTEPIPAPSKPVETASEPASKPAETPQPKATQLSLPTPETKFSELAPWVQRRILRDIQRSLSRASERTAEVQSRVAVRSSVV</sequence>
<feature type="compositionally biased region" description="Polar residues" evidence="1">
    <location>
        <begin position="368"/>
        <end position="377"/>
    </location>
</feature>
<protein>
    <submittedName>
        <fullName evidence="2">Uncharacterized protein</fullName>
    </submittedName>
</protein>
<evidence type="ECO:0000256" key="1">
    <source>
        <dbReference type="SAM" id="MobiDB-lite"/>
    </source>
</evidence>
<gene>
    <name evidence="2" type="ORF">BEMITA_LOCUS11535</name>
</gene>
<reference evidence="2" key="1">
    <citation type="submission" date="2021-12" db="EMBL/GenBank/DDBJ databases">
        <authorList>
            <person name="King R."/>
        </authorList>
    </citation>
    <scope>NUCLEOTIDE SEQUENCE</scope>
</reference>
<feature type="region of interest" description="Disordered" evidence="1">
    <location>
        <begin position="401"/>
        <end position="422"/>
    </location>
</feature>
<feature type="region of interest" description="Disordered" evidence="1">
    <location>
        <begin position="114"/>
        <end position="226"/>
    </location>
</feature>
<feature type="compositionally biased region" description="Basic and acidic residues" evidence="1">
    <location>
        <begin position="177"/>
        <end position="193"/>
    </location>
</feature>
<feature type="region of interest" description="Disordered" evidence="1">
    <location>
        <begin position="1"/>
        <end position="29"/>
    </location>
</feature>
<dbReference type="EMBL" id="OU963868">
    <property type="protein sequence ID" value="CAH0393093.1"/>
    <property type="molecule type" value="Genomic_DNA"/>
</dbReference>
<evidence type="ECO:0000313" key="2">
    <source>
        <dbReference type="EMBL" id="CAH0393093.1"/>
    </source>
</evidence>